<accession>A0AAV6VEL4</accession>
<keyword evidence="3" id="KW-1185">Reference proteome</keyword>
<reference evidence="2 3" key="1">
    <citation type="journal article" date="2022" name="Nat. Ecol. Evol.">
        <title>A masculinizing supergene underlies an exaggerated male reproductive morph in a spider.</title>
        <authorList>
            <person name="Hendrickx F."/>
            <person name="De Corte Z."/>
            <person name="Sonet G."/>
            <person name="Van Belleghem S.M."/>
            <person name="Kostlbacher S."/>
            <person name="Vangestel C."/>
        </authorList>
    </citation>
    <scope>NUCLEOTIDE SEQUENCE [LARGE SCALE GENOMIC DNA]</scope>
    <source>
        <strain evidence="2">W744_W776</strain>
    </source>
</reference>
<feature type="transmembrane region" description="Helical" evidence="1">
    <location>
        <begin position="134"/>
        <end position="157"/>
    </location>
</feature>
<keyword evidence="1" id="KW-1133">Transmembrane helix</keyword>
<sequence length="292" mass="31085">MDLSFSGYKTFLLSCNVGLMFVGVSILVLGVKMHQLSAALSLAAVPLVGHAVRAVIATGALVSIAGISGVAGVANGGSHLLILVHLFALGVIVITEFGVGVALLVVRRTIENYIGSLECNENCATTLDSIVLQYALPSAGLMLTIIIVEAMMMYCAIKVLSSLRECPKITEPSSSTFDHDVQMQSVASPIPNLLYSPHPDRTFMVSPNVHFPLDHSPTFGASPMQAWYTPDRDFAQRGCTPSSAKPPLYASLPQHMRLPPPPYAEASRLASPAFLMPPTLKRSRSGSSHSVN</sequence>
<proteinExistence type="predicted"/>
<name>A0AAV6VEL4_9ARAC</name>
<feature type="transmembrane region" description="Helical" evidence="1">
    <location>
        <begin position="51"/>
        <end position="73"/>
    </location>
</feature>
<comment type="caution">
    <text evidence="2">The sequence shown here is derived from an EMBL/GenBank/DDBJ whole genome shotgun (WGS) entry which is preliminary data.</text>
</comment>
<keyword evidence="1" id="KW-0472">Membrane</keyword>
<dbReference type="AlphaFoldDB" id="A0AAV6VEL4"/>
<evidence type="ECO:0000256" key="1">
    <source>
        <dbReference type="SAM" id="Phobius"/>
    </source>
</evidence>
<feature type="transmembrane region" description="Helical" evidence="1">
    <location>
        <begin position="12"/>
        <end position="31"/>
    </location>
</feature>
<protein>
    <recommendedName>
        <fullName evidence="4">NADH dehydrogenase subunit 6</fullName>
    </recommendedName>
</protein>
<keyword evidence="1" id="KW-0812">Transmembrane</keyword>
<dbReference type="EMBL" id="JAFNEN010000102">
    <property type="protein sequence ID" value="KAG8194498.1"/>
    <property type="molecule type" value="Genomic_DNA"/>
</dbReference>
<evidence type="ECO:0000313" key="2">
    <source>
        <dbReference type="EMBL" id="KAG8194498.1"/>
    </source>
</evidence>
<feature type="transmembrane region" description="Helical" evidence="1">
    <location>
        <begin position="80"/>
        <end position="106"/>
    </location>
</feature>
<evidence type="ECO:0000313" key="3">
    <source>
        <dbReference type="Proteomes" id="UP000827092"/>
    </source>
</evidence>
<organism evidence="2 3">
    <name type="scientific">Oedothorax gibbosus</name>
    <dbReference type="NCBI Taxonomy" id="931172"/>
    <lineage>
        <taxon>Eukaryota</taxon>
        <taxon>Metazoa</taxon>
        <taxon>Ecdysozoa</taxon>
        <taxon>Arthropoda</taxon>
        <taxon>Chelicerata</taxon>
        <taxon>Arachnida</taxon>
        <taxon>Araneae</taxon>
        <taxon>Araneomorphae</taxon>
        <taxon>Entelegynae</taxon>
        <taxon>Araneoidea</taxon>
        <taxon>Linyphiidae</taxon>
        <taxon>Erigoninae</taxon>
        <taxon>Oedothorax</taxon>
    </lineage>
</organism>
<gene>
    <name evidence="2" type="ORF">JTE90_013251</name>
</gene>
<evidence type="ECO:0008006" key="4">
    <source>
        <dbReference type="Google" id="ProtNLM"/>
    </source>
</evidence>
<dbReference type="Proteomes" id="UP000827092">
    <property type="component" value="Unassembled WGS sequence"/>
</dbReference>